<gene>
    <name evidence="3" type="ordered locus">TVNIR_1473</name>
</gene>
<dbReference type="Proteomes" id="UP000010809">
    <property type="component" value="Chromosome"/>
</dbReference>
<dbReference type="PATRIC" id="fig|1255043.3.peg.1492"/>
<protein>
    <submittedName>
        <fullName evidence="3">CRISPR-associated RAMP Cmr1</fullName>
    </submittedName>
</protein>
<dbReference type="OrthoDB" id="190500at2"/>
<keyword evidence="1" id="KW-0051">Antiviral defense</keyword>
<evidence type="ECO:0000313" key="4">
    <source>
        <dbReference type="Proteomes" id="UP000010809"/>
    </source>
</evidence>
<dbReference type="EMBL" id="CP003989">
    <property type="protein sequence ID" value="AGA33143.1"/>
    <property type="molecule type" value="Genomic_DNA"/>
</dbReference>
<dbReference type="AlphaFoldDB" id="L0DVT2"/>
<name>L0DVT2_THIND</name>
<dbReference type="NCBIfam" id="TIGR01894">
    <property type="entry name" value="cas_TM1795_cmr1"/>
    <property type="match status" value="1"/>
</dbReference>
<evidence type="ECO:0000256" key="1">
    <source>
        <dbReference type="ARBA" id="ARBA00023118"/>
    </source>
</evidence>
<organism evidence="3 4">
    <name type="scientific">Thioalkalivibrio nitratireducens (strain DSM 14787 / UNIQEM 213 / ALEN2)</name>
    <dbReference type="NCBI Taxonomy" id="1255043"/>
    <lineage>
        <taxon>Bacteria</taxon>
        <taxon>Pseudomonadati</taxon>
        <taxon>Pseudomonadota</taxon>
        <taxon>Gammaproteobacteria</taxon>
        <taxon>Chromatiales</taxon>
        <taxon>Ectothiorhodospiraceae</taxon>
        <taxon>Thioalkalivibrio</taxon>
    </lineage>
</organism>
<proteinExistence type="predicted"/>
<dbReference type="eggNOG" id="COG1367">
    <property type="taxonomic scope" value="Bacteria"/>
</dbReference>
<evidence type="ECO:0000313" key="3">
    <source>
        <dbReference type="EMBL" id="AGA33143.1"/>
    </source>
</evidence>
<dbReference type="HOGENOM" id="CLU_043263_0_0_6"/>
<dbReference type="STRING" id="1255043.TVNIR_1473"/>
<reference evidence="3" key="1">
    <citation type="submission" date="2015-12" db="EMBL/GenBank/DDBJ databases">
        <authorList>
            <person name="Tikhonova T.V."/>
            <person name="Pavlov A.R."/>
            <person name="Beletsky A.V."/>
            <person name="Mardanov A.V."/>
            <person name="Sorokin D.Y."/>
            <person name="Ravin N.V."/>
            <person name="Popov V.O."/>
        </authorList>
    </citation>
    <scope>NUCLEOTIDE SEQUENCE</scope>
    <source>
        <strain evidence="3">DSM 14787</strain>
    </source>
</reference>
<dbReference type="InterPro" id="IPR005537">
    <property type="entry name" value="RAMP_III_fam"/>
</dbReference>
<feature type="domain" description="CRISPR type III-associated protein" evidence="2">
    <location>
        <begin position="35"/>
        <end position="210"/>
    </location>
</feature>
<dbReference type="GO" id="GO:0051607">
    <property type="term" value="P:defense response to virus"/>
    <property type="evidence" value="ECO:0007669"/>
    <property type="project" value="UniProtKB-KW"/>
</dbReference>
<evidence type="ECO:0000259" key="2">
    <source>
        <dbReference type="Pfam" id="PF03787"/>
    </source>
</evidence>
<accession>L0DVT2</accession>
<dbReference type="Pfam" id="PF03787">
    <property type="entry name" value="RAMPs"/>
    <property type="match status" value="1"/>
</dbReference>
<dbReference type="InterPro" id="IPR007522">
    <property type="entry name" value="CRISPR-assoc_prot_TM1795"/>
</dbReference>
<dbReference type="RefSeq" id="WP_015258278.1">
    <property type="nucleotide sequence ID" value="NC_019902.2"/>
</dbReference>
<keyword evidence="4" id="KW-1185">Reference proteome</keyword>
<sequence length="418" mass="45563">MRKPTHENDPEQLARNWRDARGAAPSNERVFVSRTITPLYGGGVEAGQVDDELPIRPSGLRGQWRFWWRLLNRQGRSPAELFAVERALWGGIGAKAASASQVSVRVSDVSNAQLLPAFEFKKKHDGKHGGVPDPAGGVSAYALFPAQGKLAPGGHAIEERPREVAKPGLGFRLRIACGDEQWPGVQQALRWWASFGGVGARTRRGLGAVRVDGLEPVTVDEVAAAGGRLVLGKRGGDAASAWNAAVDCLREFRQGLGVGRRGSNPKDPGRSYWPEADAIRQLANTHSAGHAPEHPVVGCYPRAAFGLPIVFQFKDKGEPPDSTLEPDGDFDRMASPLILRPYWDGEGYRPAALLLPGWEQALRGRLKLRFETSGHQRLATWPVDTREQAETAERIHPMQGHGDDPLTAFLAFFRKGVS</sequence>
<dbReference type="KEGG" id="tni:TVNIR_1473"/>